<keyword evidence="10 15" id="KW-0460">Magnesium</keyword>
<feature type="binding site" evidence="15">
    <location>
        <position position="468"/>
    </location>
    <ligand>
        <name>Mg(2+)</name>
        <dbReference type="ChEBI" id="CHEBI:18420"/>
        <note>shared with alpha subunit</note>
    </ligand>
</feature>
<dbReference type="NCBIfam" id="TIGR00472">
    <property type="entry name" value="pheT_bact"/>
    <property type="match status" value="1"/>
</dbReference>
<evidence type="ECO:0000256" key="6">
    <source>
        <dbReference type="ARBA" id="ARBA00022598"/>
    </source>
</evidence>
<dbReference type="InterPro" id="IPR002547">
    <property type="entry name" value="tRNA-bd_dom"/>
</dbReference>
<dbReference type="SMART" id="SM00896">
    <property type="entry name" value="FDX-ACB"/>
    <property type="match status" value="1"/>
</dbReference>
<dbReference type="Gene3D" id="3.50.40.10">
    <property type="entry name" value="Phenylalanyl-trna Synthetase, Chain B, domain 3"/>
    <property type="match status" value="1"/>
</dbReference>
<dbReference type="InterPro" id="IPR004532">
    <property type="entry name" value="Phe-tRNA-ligase_IIc_bsu_bact"/>
</dbReference>
<name>A0A1F2WGM8_9ACTN</name>
<feature type="binding site" evidence="15">
    <location>
        <position position="465"/>
    </location>
    <ligand>
        <name>Mg(2+)</name>
        <dbReference type="ChEBI" id="CHEBI:18420"/>
        <note>shared with alpha subunit</note>
    </ligand>
</feature>
<keyword evidence="8 15" id="KW-0547">Nucleotide-binding</keyword>
<evidence type="ECO:0000259" key="18">
    <source>
        <dbReference type="PROSITE" id="PS51447"/>
    </source>
</evidence>
<evidence type="ECO:0000256" key="12">
    <source>
        <dbReference type="ARBA" id="ARBA00022917"/>
    </source>
</evidence>
<dbReference type="PANTHER" id="PTHR10947">
    <property type="entry name" value="PHENYLALANYL-TRNA SYNTHETASE BETA CHAIN AND LEUCINE-RICH REPEAT-CONTAINING PROTEIN 47"/>
    <property type="match status" value="1"/>
</dbReference>
<keyword evidence="4 15" id="KW-0963">Cytoplasm</keyword>
<keyword evidence="13 15" id="KW-0030">Aminoacyl-tRNA synthetase</keyword>
<feature type="domain" description="FDX-ACB" evidence="18">
    <location>
        <begin position="710"/>
        <end position="803"/>
    </location>
</feature>
<proteinExistence type="inferred from homology"/>
<feature type="domain" description="TRNA-binding" evidence="17">
    <location>
        <begin position="39"/>
        <end position="147"/>
    </location>
</feature>
<evidence type="ECO:0000313" key="20">
    <source>
        <dbReference type="EMBL" id="OFW56009.1"/>
    </source>
</evidence>
<gene>
    <name evidence="15" type="primary">pheT</name>
    <name evidence="20" type="ORF">A2Y75_04675</name>
</gene>
<evidence type="ECO:0000256" key="1">
    <source>
        <dbReference type="ARBA" id="ARBA00004496"/>
    </source>
</evidence>
<keyword evidence="6 15" id="KW-0436">Ligase</keyword>
<dbReference type="InterPro" id="IPR045864">
    <property type="entry name" value="aa-tRNA-synth_II/BPL/LPL"/>
</dbReference>
<dbReference type="Gene3D" id="3.30.930.10">
    <property type="entry name" value="Bira Bifunctional Protein, Domain 2"/>
    <property type="match status" value="1"/>
</dbReference>
<comment type="subcellular location">
    <subcellularLocation>
        <location evidence="1 15">Cytoplasm</location>
    </subcellularLocation>
</comment>
<evidence type="ECO:0000256" key="8">
    <source>
        <dbReference type="ARBA" id="ARBA00022741"/>
    </source>
</evidence>
<dbReference type="InterPro" id="IPR041616">
    <property type="entry name" value="PheRS_beta_core"/>
</dbReference>
<evidence type="ECO:0000256" key="11">
    <source>
        <dbReference type="ARBA" id="ARBA00022884"/>
    </source>
</evidence>
<dbReference type="GO" id="GO:0004826">
    <property type="term" value="F:phenylalanine-tRNA ligase activity"/>
    <property type="evidence" value="ECO:0007669"/>
    <property type="project" value="UniProtKB-UniRule"/>
</dbReference>
<evidence type="ECO:0000256" key="2">
    <source>
        <dbReference type="ARBA" id="ARBA00008653"/>
    </source>
</evidence>
<dbReference type="GO" id="GO:0009328">
    <property type="term" value="C:phenylalanine-tRNA ligase complex"/>
    <property type="evidence" value="ECO:0007669"/>
    <property type="project" value="TreeGrafter"/>
</dbReference>
<feature type="binding site" evidence="15">
    <location>
        <position position="459"/>
    </location>
    <ligand>
        <name>Mg(2+)</name>
        <dbReference type="ChEBI" id="CHEBI:18420"/>
        <note>shared with alpha subunit</note>
    </ligand>
</feature>
<dbReference type="SMART" id="SM00874">
    <property type="entry name" value="B5"/>
    <property type="match status" value="1"/>
</dbReference>
<dbReference type="CDD" id="cd02796">
    <property type="entry name" value="tRNA_bind_bactPheRS"/>
    <property type="match status" value="1"/>
</dbReference>
<dbReference type="PROSITE" id="PS51483">
    <property type="entry name" value="B5"/>
    <property type="match status" value="1"/>
</dbReference>
<dbReference type="Gene3D" id="3.30.70.380">
    <property type="entry name" value="Ferrodoxin-fold anticodon-binding domain"/>
    <property type="match status" value="1"/>
</dbReference>
<dbReference type="Gene3D" id="2.40.50.140">
    <property type="entry name" value="Nucleic acid-binding proteins"/>
    <property type="match status" value="1"/>
</dbReference>
<evidence type="ECO:0000259" key="17">
    <source>
        <dbReference type="PROSITE" id="PS50886"/>
    </source>
</evidence>
<dbReference type="Pfam" id="PF01588">
    <property type="entry name" value="tRNA_bind"/>
    <property type="match status" value="1"/>
</dbReference>
<dbReference type="InterPro" id="IPR005146">
    <property type="entry name" value="B3/B4_tRNA-bd"/>
</dbReference>
<dbReference type="HAMAP" id="MF_00283">
    <property type="entry name" value="Phe_tRNA_synth_beta1"/>
    <property type="match status" value="1"/>
</dbReference>
<evidence type="ECO:0000313" key="21">
    <source>
        <dbReference type="Proteomes" id="UP000177876"/>
    </source>
</evidence>
<dbReference type="Pfam" id="PF17759">
    <property type="entry name" value="tRNA_synthFbeta"/>
    <property type="match status" value="1"/>
</dbReference>
<evidence type="ECO:0000256" key="16">
    <source>
        <dbReference type="PROSITE-ProRule" id="PRU00209"/>
    </source>
</evidence>
<dbReference type="InterPro" id="IPR045060">
    <property type="entry name" value="Phe-tRNA-ligase_IIc_bsu"/>
</dbReference>
<dbReference type="AlphaFoldDB" id="A0A1F2WGM8"/>
<dbReference type="CDD" id="cd00769">
    <property type="entry name" value="PheRS_beta_core"/>
    <property type="match status" value="1"/>
</dbReference>
<dbReference type="GO" id="GO:0006432">
    <property type="term" value="P:phenylalanyl-tRNA aminoacylation"/>
    <property type="evidence" value="ECO:0007669"/>
    <property type="project" value="UniProtKB-UniRule"/>
</dbReference>
<dbReference type="EMBL" id="MELK01000050">
    <property type="protein sequence ID" value="OFW56009.1"/>
    <property type="molecule type" value="Genomic_DNA"/>
</dbReference>
<evidence type="ECO:0000256" key="3">
    <source>
        <dbReference type="ARBA" id="ARBA00011209"/>
    </source>
</evidence>
<dbReference type="Pfam" id="PF03147">
    <property type="entry name" value="FDX-ACB"/>
    <property type="match status" value="1"/>
</dbReference>
<evidence type="ECO:0000259" key="19">
    <source>
        <dbReference type="PROSITE" id="PS51483"/>
    </source>
</evidence>
<dbReference type="InterPro" id="IPR012340">
    <property type="entry name" value="NA-bd_OB-fold"/>
</dbReference>
<dbReference type="InterPro" id="IPR009061">
    <property type="entry name" value="DNA-bd_dom_put_sf"/>
</dbReference>
<evidence type="ECO:0000256" key="5">
    <source>
        <dbReference type="ARBA" id="ARBA00022555"/>
    </source>
</evidence>
<keyword evidence="9 15" id="KW-0067">ATP-binding</keyword>
<keyword evidence="12 15" id="KW-0648">Protein biosynthesis</keyword>
<dbReference type="STRING" id="1797197.A2Y75_04675"/>
<dbReference type="GO" id="GO:0000049">
    <property type="term" value="F:tRNA binding"/>
    <property type="evidence" value="ECO:0007669"/>
    <property type="project" value="UniProtKB-UniRule"/>
</dbReference>
<dbReference type="SUPFAM" id="SSF54991">
    <property type="entry name" value="Anticodon-binding domain of PheRS"/>
    <property type="match status" value="1"/>
</dbReference>
<dbReference type="InterPro" id="IPR020825">
    <property type="entry name" value="Phe-tRNA_synthase-like_B3/B4"/>
</dbReference>
<dbReference type="Gene3D" id="3.30.56.10">
    <property type="match status" value="2"/>
</dbReference>
<dbReference type="EC" id="6.1.1.20" evidence="15"/>
<protein>
    <recommendedName>
        <fullName evidence="15">Phenylalanine--tRNA ligase beta subunit</fullName>
        <ecNumber evidence="15">6.1.1.20</ecNumber>
    </recommendedName>
    <alternativeName>
        <fullName evidence="15">Phenylalanyl-tRNA synthetase beta subunit</fullName>
        <shortName evidence="15">PheRS</shortName>
    </alternativeName>
</protein>
<evidence type="ECO:0000256" key="7">
    <source>
        <dbReference type="ARBA" id="ARBA00022723"/>
    </source>
</evidence>
<dbReference type="FunFam" id="3.50.40.10:FF:000001">
    <property type="entry name" value="Phenylalanine--tRNA ligase beta subunit"/>
    <property type="match status" value="1"/>
</dbReference>
<evidence type="ECO:0000256" key="9">
    <source>
        <dbReference type="ARBA" id="ARBA00022840"/>
    </source>
</evidence>
<comment type="caution">
    <text evidence="20">The sequence shown here is derived from an EMBL/GenBank/DDBJ whole genome shotgun (WGS) entry which is preliminary data.</text>
</comment>
<dbReference type="FunFam" id="3.30.70.380:FF:000001">
    <property type="entry name" value="Phenylalanine--tRNA ligase beta subunit"/>
    <property type="match status" value="1"/>
</dbReference>
<evidence type="ECO:0000256" key="14">
    <source>
        <dbReference type="ARBA" id="ARBA00049255"/>
    </source>
</evidence>
<comment type="similarity">
    <text evidence="2 15">Belongs to the phenylalanyl-tRNA synthetase beta subunit family. Type 1 subfamily.</text>
</comment>
<dbReference type="PANTHER" id="PTHR10947:SF0">
    <property type="entry name" value="PHENYLALANINE--TRNA LIGASE BETA SUBUNIT"/>
    <property type="match status" value="1"/>
</dbReference>
<keyword evidence="11 16" id="KW-0694">RNA-binding</keyword>
<dbReference type="NCBIfam" id="NF045760">
    <property type="entry name" value="YtpR"/>
    <property type="match status" value="1"/>
</dbReference>
<dbReference type="PROSITE" id="PS50886">
    <property type="entry name" value="TRBD"/>
    <property type="match status" value="1"/>
</dbReference>
<dbReference type="InterPro" id="IPR036690">
    <property type="entry name" value="Fdx_antiC-bd_sf"/>
</dbReference>
<keyword evidence="7 15" id="KW-0479">Metal-binding</keyword>
<feature type="domain" description="B5" evidence="19">
    <location>
        <begin position="401"/>
        <end position="481"/>
    </location>
</feature>
<dbReference type="GO" id="GO:0005524">
    <property type="term" value="F:ATP binding"/>
    <property type="evidence" value="ECO:0007669"/>
    <property type="project" value="UniProtKB-UniRule"/>
</dbReference>
<dbReference type="InterPro" id="IPR005147">
    <property type="entry name" value="tRNA_synthase_B5-dom"/>
</dbReference>
<dbReference type="SUPFAM" id="SSF56037">
    <property type="entry name" value="PheT/TilS domain"/>
    <property type="match status" value="1"/>
</dbReference>
<dbReference type="PROSITE" id="PS51447">
    <property type="entry name" value="FDX_ACB"/>
    <property type="match status" value="1"/>
</dbReference>
<dbReference type="SMART" id="SM00873">
    <property type="entry name" value="B3_4"/>
    <property type="match status" value="1"/>
</dbReference>
<dbReference type="Pfam" id="PF03484">
    <property type="entry name" value="B5"/>
    <property type="match status" value="1"/>
</dbReference>
<dbReference type="InterPro" id="IPR005121">
    <property type="entry name" value="Fdx_antiC-bd"/>
</dbReference>
<dbReference type="Proteomes" id="UP000177876">
    <property type="component" value="Unassembled WGS sequence"/>
</dbReference>
<comment type="catalytic activity">
    <reaction evidence="14 15">
        <text>tRNA(Phe) + L-phenylalanine + ATP = L-phenylalanyl-tRNA(Phe) + AMP + diphosphate + H(+)</text>
        <dbReference type="Rhea" id="RHEA:19413"/>
        <dbReference type="Rhea" id="RHEA-COMP:9668"/>
        <dbReference type="Rhea" id="RHEA-COMP:9699"/>
        <dbReference type="ChEBI" id="CHEBI:15378"/>
        <dbReference type="ChEBI" id="CHEBI:30616"/>
        <dbReference type="ChEBI" id="CHEBI:33019"/>
        <dbReference type="ChEBI" id="CHEBI:58095"/>
        <dbReference type="ChEBI" id="CHEBI:78442"/>
        <dbReference type="ChEBI" id="CHEBI:78531"/>
        <dbReference type="ChEBI" id="CHEBI:456215"/>
        <dbReference type="EC" id="6.1.1.20"/>
    </reaction>
</comment>
<dbReference type="SUPFAM" id="SSF55681">
    <property type="entry name" value="Class II aaRS and biotin synthetases"/>
    <property type="match status" value="1"/>
</dbReference>
<comment type="subunit">
    <text evidence="3 15">Tetramer of two alpha and two beta subunits.</text>
</comment>
<dbReference type="SUPFAM" id="SSF50249">
    <property type="entry name" value="Nucleic acid-binding proteins"/>
    <property type="match status" value="1"/>
</dbReference>
<keyword evidence="5 16" id="KW-0820">tRNA-binding</keyword>
<evidence type="ECO:0000256" key="4">
    <source>
        <dbReference type="ARBA" id="ARBA00022490"/>
    </source>
</evidence>
<reference evidence="20 21" key="1">
    <citation type="journal article" date="2016" name="Nat. Commun.">
        <title>Thousands of microbial genomes shed light on interconnected biogeochemical processes in an aquifer system.</title>
        <authorList>
            <person name="Anantharaman K."/>
            <person name="Brown C.T."/>
            <person name="Hug L.A."/>
            <person name="Sharon I."/>
            <person name="Castelle C.J."/>
            <person name="Probst A.J."/>
            <person name="Thomas B.C."/>
            <person name="Singh A."/>
            <person name="Wilkins M.J."/>
            <person name="Karaoz U."/>
            <person name="Brodie E.L."/>
            <person name="Williams K.H."/>
            <person name="Hubbard S.S."/>
            <person name="Banfield J.F."/>
        </authorList>
    </citation>
    <scope>NUCLEOTIDE SEQUENCE [LARGE SCALE GENOMIC DNA]</scope>
</reference>
<sequence length="803" mass="88822">MRVSLEWLSDYVDFEIDAQEIADLLTNSGTEVEKIETIGKGLEGFQVGLVLEVASHPRADRLSLCRVDIAGSIREVVCGAPNVKPGIKVPLAAPGSRLPNGTVIEEAVIRGISSHGMILSEKELGISEEASGIMVLDDAVEIGRDLASVLSMPDQVLVVEITPNRSDCLSMVGMAREVAALTGKQLKMPPSRVEEIAEPASGLVIIEILDPDLCSRYAARLIFSVKIGPSPWWIRRRLQAAGVRPISNVVDITNYVMLELGQPLHAFDYDLIEEGHIIVRRAKAGETLTTLDGVNRKLTEDSLLICDSKGAVALAGVMGGEESEVGERTSRILLESAHFDPPNIMRTARFQELPSEASYRFERGVDPNGCVRAADRAAELMRELAGGDVMAGAVDAHPRVIEPVEIDLRVARTGKLIGITLGSNEVADLLRSIELDMAGTKVEDGVEVVSVIVPTFRPDLEREIDLVEEVARLRGYQKISSTLPLTSKNIGGLSRGQKKMRSIGRTMAGEGLYEAITHAFISPRWLDILDPSRQYLPNDVFRVRNPISEEFSVMRPSLMPGLLETLRFNFNRRVTDLHLYEIGRVFLSDGDEKLPREPLRLGCIMSGEWFHKQWGGEREEADFYTIKGVLEELIGALNICDWDIRAKEFPFLHPAQSGLITIEGSEAGYIGTLHPRVAREAELPEKIAVMELDLESLIASSRDPRYREIPRFPAVQIDLAVVVAEDSSCARVEHVMREAGGPLLREVQLFDLYRGEQVGPGCKSLAFKLTFYALDRTLTDEEVMPLRDSIIETLRERFEARLR</sequence>
<comment type="cofactor">
    <cofactor evidence="15">
        <name>Mg(2+)</name>
        <dbReference type="ChEBI" id="CHEBI:18420"/>
    </cofactor>
    <text evidence="15">Binds 2 magnesium ions per tetramer.</text>
</comment>
<dbReference type="Pfam" id="PF03483">
    <property type="entry name" value="B3_4"/>
    <property type="match status" value="1"/>
</dbReference>
<dbReference type="SUPFAM" id="SSF46955">
    <property type="entry name" value="Putative DNA-binding domain"/>
    <property type="match status" value="1"/>
</dbReference>
<dbReference type="InterPro" id="IPR033714">
    <property type="entry name" value="tRNA_bind_bactPheRS"/>
</dbReference>
<accession>A0A1F2WGM8</accession>
<organism evidence="20 21">
    <name type="scientific">Candidatus Solincola sediminis</name>
    <dbReference type="NCBI Taxonomy" id="1797199"/>
    <lineage>
        <taxon>Bacteria</taxon>
        <taxon>Bacillati</taxon>
        <taxon>Actinomycetota</taxon>
        <taxon>Candidatus Geothermincolia</taxon>
        <taxon>Candidatus Geothermincolales</taxon>
        <taxon>Candidatus Geothermincolaceae</taxon>
        <taxon>Candidatus Solincola</taxon>
    </lineage>
</organism>
<dbReference type="GO" id="GO:0000287">
    <property type="term" value="F:magnesium ion binding"/>
    <property type="evidence" value="ECO:0007669"/>
    <property type="project" value="UniProtKB-UniRule"/>
</dbReference>
<evidence type="ECO:0000256" key="10">
    <source>
        <dbReference type="ARBA" id="ARBA00022842"/>
    </source>
</evidence>
<feature type="binding site" evidence="15">
    <location>
        <position position="469"/>
    </location>
    <ligand>
        <name>Mg(2+)</name>
        <dbReference type="ChEBI" id="CHEBI:18420"/>
        <note>shared with alpha subunit</note>
    </ligand>
</feature>
<evidence type="ECO:0000256" key="13">
    <source>
        <dbReference type="ARBA" id="ARBA00023146"/>
    </source>
</evidence>
<evidence type="ECO:0000256" key="15">
    <source>
        <dbReference type="HAMAP-Rule" id="MF_00283"/>
    </source>
</evidence>